<keyword evidence="6" id="KW-1185">Reference proteome</keyword>
<evidence type="ECO:0000259" key="4">
    <source>
        <dbReference type="Pfam" id="PF15915"/>
    </source>
</evidence>
<evidence type="ECO:0000313" key="5">
    <source>
        <dbReference type="EMBL" id="MFC7317716.1"/>
    </source>
</evidence>
<dbReference type="Proteomes" id="UP001596547">
    <property type="component" value="Unassembled WGS sequence"/>
</dbReference>
<dbReference type="Pfam" id="PF15915">
    <property type="entry name" value="BAT"/>
    <property type="match status" value="1"/>
</dbReference>
<keyword evidence="2" id="KW-0804">Transcription</keyword>
<protein>
    <submittedName>
        <fullName evidence="5">Helix-turn-helix domain-containing protein</fullName>
    </submittedName>
</protein>
<dbReference type="InterPro" id="IPR013324">
    <property type="entry name" value="RNA_pol_sigma_r3/r4-like"/>
</dbReference>
<dbReference type="PANTHER" id="PTHR34236:SF1">
    <property type="entry name" value="DIMETHYL SULFOXIDE REDUCTASE TRANSCRIPTIONAL ACTIVATOR"/>
    <property type="match status" value="1"/>
</dbReference>
<dbReference type="EMBL" id="JBHTBF010000002">
    <property type="protein sequence ID" value="MFC7317716.1"/>
    <property type="molecule type" value="Genomic_DNA"/>
</dbReference>
<feature type="domain" description="Bacterioopsin transcriptional activator GAF and HTH associated" evidence="4">
    <location>
        <begin position="8"/>
        <end position="90"/>
    </location>
</feature>
<accession>A0ABD6AAU9</accession>
<dbReference type="AlphaFoldDB" id="A0ABD6AAU9"/>
<dbReference type="InterPro" id="IPR031803">
    <property type="entry name" value="BAT_GAF/HTH-assoc"/>
</dbReference>
<name>A0ABD6AAU9_9EURY</name>
<dbReference type="GeneID" id="79315603"/>
<organism evidence="5 6">
    <name type="scientific">Halomarina halobia</name>
    <dbReference type="NCBI Taxonomy" id="3033386"/>
    <lineage>
        <taxon>Archaea</taxon>
        <taxon>Methanobacteriati</taxon>
        <taxon>Methanobacteriota</taxon>
        <taxon>Stenosarchaea group</taxon>
        <taxon>Halobacteria</taxon>
        <taxon>Halobacteriales</taxon>
        <taxon>Natronomonadaceae</taxon>
        <taxon>Halomarina</taxon>
    </lineage>
</organism>
<feature type="domain" description="HTH bat-type" evidence="3">
    <location>
        <begin position="156"/>
        <end position="207"/>
    </location>
</feature>
<keyword evidence="1" id="KW-0805">Transcription regulation</keyword>
<evidence type="ECO:0000256" key="1">
    <source>
        <dbReference type="ARBA" id="ARBA00023015"/>
    </source>
</evidence>
<comment type="caution">
    <text evidence="5">The sequence shown here is derived from an EMBL/GenBank/DDBJ whole genome shotgun (WGS) entry which is preliminary data.</text>
</comment>
<dbReference type="RefSeq" id="WP_276303042.1">
    <property type="nucleotide sequence ID" value="NZ_CP119992.1"/>
</dbReference>
<evidence type="ECO:0000259" key="3">
    <source>
        <dbReference type="Pfam" id="PF04967"/>
    </source>
</evidence>
<reference evidence="5 6" key="1">
    <citation type="journal article" date="2019" name="Int. J. Syst. Evol. Microbiol.">
        <title>The Global Catalogue of Microorganisms (GCM) 10K type strain sequencing project: providing services to taxonomists for standard genome sequencing and annotation.</title>
        <authorList>
            <consortium name="The Broad Institute Genomics Platform"/>
            <consortium name="The Broad Institute Genome Sequencing Center for Infectious Disease"/>
            <person name="Wu L."/>
            <person name="Ma J."/>
        </authorList>
    </citation>
    <scope>NUCLEOTIDE SEQUENCE [LARGE SCALE GENOMIC DNA]</scope>
    <source>
        <strain evidence="5 6">PSR21</strain>
    </source>
</reference>
<proteinExistence type="predicted"/>
<dbReference type="SUPFAM" id="SSF88659">
    <property type="entry name" value="Sigma3 and sigma4 domains of RNA polymerase sigma factors"/>
    <property type="match status" value="1"/>
</dbReference>
<dbReference type="PANTHER" id="PTHR34236">
    <property type="entry name" value="DIMETHYL SULFOXIDE REDUCTASE TRANSCRIPTIONAL ACTIVATOR"/>
    <property type="match status" value="1"/>
</dbReference>
<evidence type="ECO:0000256" key="2">
    <source>
        <dbReference type="ARBA" id="ARBA00023163"/>
    </source>
</evidence>
<evidence type="ECO:0000313" key="6">
    <source>
        <dbReference type="Proteomes" id="UP001596547"/>
    </source>
</evidence>
<dbReference type="InterPro" id="IPR007050">
    <property type="entry name" value="HTH_bacterioopsin"/>
</dbReference>
<gene>
    <name evidence="5" type="ORF">ACFQPE_13095</name>
</gene>
<dbReference type="Pfam" id="PF04967">
    <property type="entry name" value="HTH_10"/>
    <property type="match status" value="1"/>
</dbReference>
<sequence>MSIVAAYRTSSPELVLATAVTTVPEVKLDVAHAVSTDRGRPTWFLWADGTDLDAFECAMADDPTVTDVERMREVADARLYTLQVTRAASVYADSRWSDLDASNYASRFRDGWWNSVTRFADRGTLDAYLAFLDQRDVTVELDDVFVTLASNGERPLTRCQRETVEFAYRRGFFEIPREATMSDLADEFDVSEQAISQRLRRAYARLVESEVVE</sequence>